<evidence type="ECO:0000256" key="4">
    <source>
        <dbReference type="ARBA" id="ARBA00023136"/>
    </source>
</evidence>
<keyword evidence="8" id="KW-1185">Reference proteome</keyword>
<feature type="transmembrane region" description="Helical" evidence="6">
    <location>
        <begin position="58"/>
        <end position="80"/>
    </location>
</feature>
<dbReference type="Pfam" id="PF02535">
    <property type="entry name" value="Zip"/>
    <property type="match status" value="1"/>
</dbReference>
<dbReference type="PANTHER" id="PTHR11040">
    <property type="entry name" value="ZINC/IRON TRANSPORTER"/>
    <property type="match status" value="1"/>
</dbReference>
<dbReference type="EMBL" id="KN824278">
    <property type="protein sequence ID" value="KIM33411.1"/>
    <property type="molecule type" value="Genomic_DNA"/>
</dbReference>
<dbReference type="InterPro" id="IPR003689">
    <property type="entry name" value="ZIP"/>
</dbReference>
<feature type="transmembrane region" description="Helical" evidence="6">
    <location>
        <begin position="100"/>
        <end position="122"/>
    </location>
</feature>
<evidence type="ECO:0000256" key="1">
    <source>
        <dbReference type="ARBA" id="ARBA00004141"/>
    </source>
</evidence>
<protein>
    <recommendedName>
        <fullName evidence="9">Zinc/iron permease</fullName>
    </recommendedName>
</protein>
<evidence type="ECO:0000256" key="3">
    <source>
        <dbReference type="ARBA" id="ARBA00022989"/>
    </source>
</evidence>
<evidence type="ECO:0000313" key="7">
    <source>
        <dbReference type="EMBL" id="KIM33411.1"/>
    </source>
</evidence>
<feature type="transmembrane region" description="Helical" evidence="6">
    <location>
        <begin position="24"/>
        <end position="46"/>
    </location>
</feature>
<dbReference type="HOGENOM" id="CLU_1212337_0_0_1"/>
<organism evidence="7 8">
    <name type="scientific">Serendipita vermifera MAFF 305830</name>
    <dbReference type="NCBI Taxonomy" id="933852"/>
    <lineage>
        <taxon>Eukaryota</taxon>
        <taxon>Fungi</taxon>
        <taxon>Dikarya</taxon>
        <taxon>Basidiomycota</taxon>
        <taxon>Agaricomycotina</taxon>
        <taxon>Agaricomycetes</taxon>
        <taxon>Sebacinales</taxon>
        <taxon>Serendipitaceae</taxon>
        <taxon>Serendipita</taxon>
    </lineage>
</organism>
<feature type="compositionally biased region" description="Basic and acidic residues" evidence="5">
    <location>
        <begin position="184"/>
        <end position="197"/>
    </location>
</feature>
<dbReference type="GO" id="GO:0005886">
    <property type="term" value="C:plasma membrane"/>
    <property type="evidence" value="ECO:0007669"/>
    <property type="project" value="TreeGrafter"/>
</dbReference>
<reference evidence="7 8" key="1">
    <citation type="submission" date="2014-04" db="EMBL/GenBank/DDBJ databases">
        <authorList>
            <consortium name="DOE Joint Genome Institute"/>
            <person name="Kuo A."/>
            <person name="Zuccaro A."/>
            <person name="Kohler A."/>
            <person name="Nagy L.G."/>
            <person name="Floudas D."/>
            <person name="Copeland A."/>
            <person name="Barry K.W."/>
            <person name="Cichocki N."/>
            <person name="Veneault-Fourrey C."/>
            <person name="LaButti K."/>
            <person name="Lindquist E.A."/>
            <person name="Lipzen A."/>
            <person name="Lundell T."/>
            <person name="Morin E."/>
            <person name="Murat C."/>
            <person name="Sun H."/>
            <person name="Tunlid A."/>
            <person name="Henrissat B."/>
            <person name="Grigoriev I.V."/>
            <person name="Hibbett D.S."/>
            <person name="Martin F."/>
            <person name="Nordberg H.P."/>
            <person name="Cantor M.N."/>
            <person name="Hua S.X."/>
        </authorList>
    </citation>
    <scope>NUCLEOTIDE SEQUENCE [LARGE SCALE GENOMIC DNA]</scope>
    <source>
        <strain evidence="7 8">MAFF 305830</strain>
    </source>
</reference>
<keyword evidence="4 6" id="KW-0472">Membrane</keyword>
<evidence type="ECO:0008006" key="9">
    <source>
        <dbReference type="Google" id="ProtNLM"/>
    </source>
</evidence>
<evidence type="ECO:0000256" key="5">
    <source>
        <dbReference type="SAM" id="MobiDB-lite"/>
    </source>
</evidence>
<dbReference type="AlphaFoldDB" id="A0A0C3BPN2"/>
<dbReference type="PANTHER" id="PTHR11040:SF44">
    <property type="entry name" value="PROTEIN ZNTC-RELATED"/>
    <property type="match status" value="1"/>
</dbReference>
<gene>
    <name evidence="7" type="ORF">M408DRAFT_19709</name>
</gene>
<comment type="subcellular location">
    <subcellularLocation>
        <location evidence="1">Membrane</location>
        <topology evidence="1">Multi-pass membrane protein</topology>
    </subcellularLocation>
</comment>
<sequence>MSTNAIPGIDCTTLNQEGEYNKGLQIVAVLVIFAVSSTGALLPVLSTRFPRLKLPQKVLFVFKHFGTGVLIATSFCHLLPTAFGSLLSPCLDQNSIWGNYQAMTGLISMLGLFTVVGVQLLFAEIHGSENFHHHRSEIVDGPPPPPREPVTLLPAHTGHVADGKPPAVVEKQQVQIQQGTSGSLRDDQSSVDSMTRKERRAEEQAAFLKVVMLELGILFHSVFIGMALS</sequence>
<proteinExistence type="predicted"/>
<dbReference type="STRING" id="933852.A0A0C3BPN2"/>
<evidence type="ECO:0000313" key="8">
    <source>
        <dbReference type="Proteomes" id="UP000054097"/>
    </source>
</evidence>
<feature type="region of interest" description="Disordered" evidence="5">
    <location>
        <begin position="175"/>
        <end position="197"/>
    </location>
</feature>
<accession>A0A0C3BPN2</accession>
<reference evidence="8" key="2">
    <citation type="submission" date="2015-01" db="EMBL/GenBank/DDBJ databases">
        <title>Evolutionary Origins and Diversification of the Mycorrhizal Mutualists.</title>
        <authorList>
            <consortium name="DOE Joint Genome Institute"/>
            <consortium name="Mycorrhizal Genomics Consortium"/>
            <person name="Kohler A."/>
            <person name="Kuo A."/>
            <person name="Nagy L.G."/>
            <person name="Floudas D."/>
            <person name="Copeland A."/>
            <person name="Barry K.W."/>
            <person name="Cichocki N."/>
            <person name="Veneault-Fourrey C."/>
            <person name="LaButti K."/>
            <person name="Lindquist E.A."/>
            <person name="Lipzen A."/>
            <person name="Lundell T."/>
            <person name="Morin E."/>
            <person name="Murat C."/>
            <person name="Riley R."/>
            <person name="Ohm R."/>
            <person name="Sun H."/>
            <person name="Tunlid A."/>
            <person name="Henrissat B."/>
            <person name="Grigoriev I.V."/>
            <person name="Hibbett D.S."/>
            <person name="Martin F."/>
        </authorList>
    </citation>
    <scope>NUCLEOTIDE SEQUENCE [LARGE SCALE GENOMIC DNA]</scope>
    <source>
        <strain evidence="8">MAFF 305830</strain>
    </source>
</reference>
<dbReference type="Proteomes" id="UP000054097">
    <property type="component" value="Unassembled WGS sequence"/>
</dbReference>
<feature type="non-terminal residue" evidence="7">
    <location>
        <position position="229"/>
    </location>
</feature>
<feature type="transmembrane region" description="Helical" evidence="6">
    <location>
        <begin position="206"/>
        <end position="228"/>
    </location>
</feature>
<evidence type="ECO:0000256" key="6">
    <source>
        <dbReference type="SAM" id="Phobius"/>
    </source>
</evidence>
<dbReference type="GO" id="GO:0005385">
    <property type="term" value="F:zinc ion transmembrane transporter activity"/>
    <property type="evidence" value="ECO:0007669"/>
    <property type="project" value="TreeGrafter"/>
</dbReference>
<name>A0A0C3BPN2_SERVB</name>
<keyword evidence="2 6" id="KW-0812">Transmembrane</keyword>
<keyword evidence="3 6" id="KW-1133">Transmembrane helix</keyword>
<evidence type="ECO:0000256" key="2">
    <source>
        <dbReference type="ARBA" id="ARBA00022692"/>
    </source>
</evidence>
<dbReference type="OrthoDB" id="448280at2759"/>